<dbReference type="Proteomes" id="UP000622860">
    <property type="component" value="Unassembled WGS sequence"/>
</dbReference>
<dbReference type="EMBL" id="BMFR01000003">
    <property type="protein sequence ID" value="GGG69093.1"/>
    <property type="molecule type" value="Genomic_DNA"/>
</dbReference>
<proteinExistence type="predicted"/>
<dbReference type="RefSeq" id="WP_188454399.1">
    <property type="nucleotide sequence ID" value="NZ_BMFR01000003.1"/>
</dbReference>
<accession>A0A917H6N9</accession>
<comment type="caution">
    <text evidence="1">The sequence shown here is derived from an EMBL/GenBank/DDBJ whole genome shotgun (WGS) entry which is preliminary data.</text>
</comment>
<protein>
    <submittedName>
        <fullName evidence="1">Uncharacterized protein</fullName>
    </submittedName>
</protein>
<reference evidence="1" key="1">
    <citation type="journal article" date="2014" name="Int. J. Syst. Evol. Microbiol.">
        <title>Complete genome sequence of Corynebacterium casei LMG S-19264T (=DSM 44701T), isolated from a smear-ripened cheese.</title>
        <authorList>
            <consortium name="US DOE Joint Genome Institute (JGI-PGF)"/>
            <person name="Walter F."/>
            <person name="Albersmeier A."/>
            <person name="Kalinowski J."/>
            <person name="Ruckert C."/>
        </authorList>
    </citation>
    <scope>NUCLEOTIDE SEQUENCE</scope>
    <source>
        <strain evidence="1">CGMCC 1.12754</strain>
    </source>
</reference>
<reference evidence="1" key="2">
    <citation type="submission" date="2020-09" db="EMBL/GenBank/DDBJ databases">
        <authorList>
            <person name="Sun Q."/>
            <person name="Zhou Y."/>
        </authorList>
    </citation>
    <scope>NUCLEOTIDE SEQUENCE</scope>
    <source>
        <strain evidence="1">CGMCC 1.12754</strain>
    </source>
</reference>
<sequence>MPNRKPFFVTVDTEEIREISMPENGIEYEIEASQEEIKEIEVLFREKNTNAKNAVKYLARPFDEWGADDERNKYDDRLITIYRRLYELGTRETKQKINDLGLF</sequence>
<dbReference type="AlphaFoldDB" id="A0A917H6N9"/>
<evidence type="ECO:0000313" key="1">
    <source>
        <dbReference type="EMBL" id="GGG69093.1"/>
    </source>
</evidence>
<gene>
    <name evidence="1" type="ORF">GCM10011398_11340</name>
</gene>
<evidence type="ECO:0000313" key="2">
    <source>
        <dbReference type="Proteomes" id="UP000622860"/>
    </source>
</evidence>
<organism evidence="1 2">
    <name type="scientific">Virgibacillus oceani</name>
    <dbReference type="NCBI Taxonomy" id="1479511"/>
    <lineage>
        <taxon>Bacteria</taxon>
        <taxon>Bacillati</taxon>
        <taxon>Bacillota</taxon>
        <taxon>Bacilli</taxon>
        <taxon>Bacillales</taxon>
        <taxon>Bacillaceae</taxon>
        <taxon>Virgibacillus</taxon>
    </lineage>
</organism>
<keyword evidence="2" id="KW-1185">Reference proteome</keyword>
<name>A0A917H6N9_9BACI</name>